<dbReference type="Pfam" id="PF01136">
    <property type="entry name" value="Peptidase_U32"/>
    <property type="match status" value="1"/>
</dbReference>
<dbReference type="InterPro" id="IPR001539">
    <property type="entry name" value="Peptidase_U32"/>
</dbReference>
<reference evidence="1" key="2">
    <citation type="submission" date="2023-06" db="EMBL/GenBank/DDBJ databases">
        <authorList>
            <person name="Zeman M."/>
            <person name="Kubasova T."/>
            <person name="Jahodarova E."/>
            <person name="Nykrynova M."/>
            <person name="Rychlik I."/>
        </authorList>
    </citation>
    <scope>NUCLEOTIDE SEQUENCE</scope>
    <source>
        <strain evidence="1">ET39</strain>
    </source>
</reference>
<accession>A0ABT7UDT5</accession>
<dbReference type="PANTHER" id="PTHR30217:SF12">
    <property type="entry name" value="U32 FAMILY PEPTIDASE"/>
    <property type="match status" value="1"/>
</dbReference>
<keyword evidence="2" id="KW-1185">Reference proteome</keyword>
<dbReference type="PANTHER" id="PTHR30217">
    <property type="entry name" value="PEPTIDASE U32 FAMILY"/>
    <property type="match status" value="1"/>
</dbReference>
<dbReference type="InterPro" id="IPR051454">
    <property type="entry name" value="RNA/ubiquinone_mod_enzymes"/>
</dbReference>
<gene>
    <name evidence="1" type="ORF">QUV96_08955</name>
</gene>
<dbReference type="RefSeq" id="WP_289608206.1">
    <property type="nucleotide sequence ID" value="NZ_JAUDCG010000043.1"/>
</dbReference>
<dbReference type="Proteomes" id="UP001529340">
    <property type="component" value="Unassembled WGS sequence"/>
</dbReference>
<evidence type="ECO:0000313" key="1">
    <source>
        <dbReference type="EMBL" id="MDM8157764.1"/>
    </source>
</evidence>
<evidence type="ECO:0000313" key="2">
    <source>
        <dbReference type="Proteomes" id="UP001529340"/>
    </source>
</evidence>
<name>A0ABT7UDT5_9FIRM</name>
<comment type="caution">
    <text evidence="1">The sequence shown here is derived from an EMBL/GenBank/DDBJ whole genome shotgun (WGS) entry which is preliminary data.</text>
</comment>
<dbReference type="EMBL" id="JAUDCG010000043">
    <property type="protein sequence ID" value="MDM8157764.1"/>
    <property type="molecule type" value="Genomic_DNA"/>
</dbReference>
<proteinExistence type="predicted"/>
<sequence>MSQWIVSLHDSGNIRKMKDAGADEILLAVPFFSLRPAHVFALEELASLTDAIHACGLRAAVNCTRLFMEEDLPALRAFLRELKELQVDTVYFADEGVLFEAARLDMADRLVYQPDTLISNANDVRFYREQGCQAVALSREITLEEIASIASRQEGCEVLVHGRFSIMHSRRRLLSSYFSFLGREMEVEGRQDLTLREATREAHMPIIEDDGGTHVFSEYTLQSYAQIRTLAEAGVARFRIDSIFHDDAWTLCALRDYHQILAGEACASDVLTQRQKDENEHYSEGFYYTKTTLVK</sequence>
<reference evidence="1" key="1">
    <citation type="submission" date="2023-06" db="EMBL/GenBank/DDBJ databases">
        <title>Identification and characterization of horizontal gene transfer across gut microbiota members of farm animals based on homology search.</title>
        <authorList>
            <person name="Schwarzerova J."/>
            <person name="Nykrynova M."/>
            <person name="Jureckova K."/>
            <person name="Cejkova D."/>
            <person name="Rychlik I."/>
        </authorList>
    </citation>
    <scope>NUCLEOTIDE SEQUENCE</scope>
    <source>
        <strain evidence="1">ET39</strain>
    </source>
</reference>
<protein>
    <submittedName>
        <fullName evidence="1">Peptidase U32 family protein</fullName>
    </submittedName>
</protein>
<organism evidence="1 2">
    <name type="scientific">Amedibacillus dolichus</name>
    <dbReference type="NCBI Taxonomy" id="31971"/>
    <lineage>
        <taxon>Bacteria</taxon>
        <taxon>Bacillati</taxon>
        <taxon>Bacillota</taxon>
        <taxon>Erysipelotrichia</taxon>
        <taxon>Erysipelotrichales</taxon>
        <taxon>Erysipelotrichaceae</taxon>
        <taxon>Amedibacillus</taxon>
    </lineage>
</organism>